<organism evidence="2 3">
    <name type="scientific">Prorocentrum cordatum</name>
    <dbReference type="NCBI Taxonomy" id="2364126"/>
    <lineage>
        <taxon>Eukaryota</taxon>
        <taxon>Sar</taxon>
        <taxon>Alveolata</taxon>
        <taxon>Dinophyceae</taxon>
        <taxon>Prorocentrales</taxon>
        <taxon>Prorocentraceae</taxon>
        <taxon>Prorocentrum</taxon>
    </lineage>
</organism>
<feature type="region of interest" description="Disordered" evidence="1">
    <location>
        <begin position="305"/>
        <end position="331"/>
    </location>
</feature>
<protein>
    <submittedName>
        <fullName evidence="2">Uncharacterized protein</fullName>
    </submittedName>
</protein>
<name>A0ABN9PUV4_9DINO</name>
<evidence type="ECO:0000313" key="3">
    <source>
        <dbReference type="Proteomes" id="UP001189429"/>
    </source>
</evidence>
<dbReference type="InterPro" id="IPR010765">
    <property type="entry name" value="DUF1350"/>
</dbReference>
<dbReference type="EMBL" id="CAUYUJ010001664">
    <property type="protein sequence ID" value="CAK0797012.1"/>
    <property type="molecule type" value="Genomic_DNA"/>
</dbReference>
<feature type="non-terminal residue" evidence="2">
    <location>
        <position position="331"/>
    </location>
</feature>
<dbReference type="PANTHER" id="PTHR34127:SF1">
    <property type="entry name" value="OS04G0405600 PROTEIN"/>
    <property type="match status" value="1"/>
</dbReference>
<sequence>RGGGAGGPAASADRVGEWDRVVEDVLALWPSGSPRAVLCFAGGALAGAAPHVAYGRLLRQLAARGFLVLAVSYSTDLDYVAVADFVELRFERAIGALGLFGLPVWGLGHSLGALAQVLASSRHPVSYRQGHLILIAYTRRGDEALPVVRAALRANPLLGPLLRALDVPAASDLLMQGSKFAERALRAAGVSGPVQDLLPVAKQLLPLLKEVGADGEDSHRPAGSHGWPKTRWTSRPGSPPRWPRCRETGARSWTCGWSLAGTCCPCCPTSATTPPPPPARPRRSCCPRCARAAPARACAARCATPGRRRPRGRRRSWAPSTGSCRRMAPLR</sequence>
<feature type="region of interest" description="Disordered" evidence="1">
    <location>
        <begin position="212"/>
        <end position="244"/>
    </location>
</feature>
<dbReference type="Proteomes" id="UP001189429">
    <property type="component" value="Unassembled WGS sequence"/>
</dbReference>
<evidence type="ECO:0000313" key="2">
    <source>
        <dbReference type="EMBL" id="CAK0797012.1"/>
    </source>
</evidence>
<dbReference type="Pfam" id="PF07082">
    <property type="entry name" value="DUF1350"/>
    <property type="match status" value="1"/>
</dbReference>
<reference evidence="2" key="1">
    <citation type="submission" date="2023-10" db="EMBL/GenBank/DDBJ databases">
        <authorList>
            <person name="Chen Y."/>
            <person name="Shah S."/>
            <person name="Dougan E. K."/>
            <person name="Thang M."/>
            <person name="Chan C."/>
        </authorList>
    </citation>
    <scope>NUCLEOTIDE SEQUENCE [LARGE SCALE GENOMIC DNA]</scope>
</reference>
<dbReference type="PANTHER" id="PTHR34127">
    <property type="entry name" value="OS04G0405600 PROTEIN"/>
    <property type="match status" value="1"/>
</dbReference>
<evidence type="ECO:0000256" key="1">
    <source>
        <dbReference type="SAM" id="MobiDB-lite"/>
    </source>
</evidence>
<comment type="caution">
    <text evidence="2">The sequence shown here is derived from an EMBL/GenBank/DDBJ whole genome shotgun (WGS) entry which is preliminary data.</text>
</comment>
<dbReference type="InterPro" id="IPR029058">
    <property type="entry name" value="AB_hydrolase_fold"/>
</dbReference>
<dbReference type="SUPFAM" id="SSF53474">
    <property type="entry name" value="alpha/beta-Hydrolases"/>
    <property type="match status" value="1"/>
</dbReference>
<feature type="compositionally biased region" description="Basic residues" evidence="1">
    <location>
        <begin position="306"/>
        <end position="316"/>
    </location>
</feature>
<gene>
    <name evidence="2" type="ORF">PCOR1329_LOCUS6212</name>
</gene>
<keyword evidence="3" id="KW-1185">Reference proteome</keyword>
<proteinExistence type="predicted"/>
<accession>A0ABN9PUV4</accession>
<dbReference type="Gene3D" id="3.40.50.1820">
    <property type="entry name" value="alpha/beta hydrolase"/>
    <property type="match status" value="1"/>
</dbReference>
<feature type="non-terminal residue" evidence="2">
    <location>
        <position position="1"/>
    </location>
</feature>